<feature type="domain" description="Penicillin-binding protein transpeptidase" evidence="1">
    <location>
        <begin position="4"/>
        <end position="55"/>
    </location>
</feature>
<sequence length="79" mass="8823">MTDTPVYKLYGKTGWASSGGETDADKATRDIGWFVGYVEKDGNVYFFATNVEHPAPVPDTFIPGRRRITEKILAELKLI</sequence>
<protein>
    <submittedName>
        <fullName evidence="2">Beta-lactamase class D</fullName>
    </submittedName>
</protein>
<dbReference type="InterPro" id="IPR001460">
    <property type="entry name" value="PCN-bd_Tpept"/>
</dbReference>
<dbReference type="SUPFAM" id="SSF56601">
    <property type="entry name" value="beta-lactamase/transpeptidase-like"/>
    <property type="match status" value="1"/>
</dbReference>
<reference evidence="2 3" key="1">
    <citation type="submission" date="2019-06" db="EMBL/GenBank/DDBJ databases">
        <title>Spirosoma utsteinense sp. nov. isolated from Antarctic ice-free soils.</title>
        <authorList>
            <person name="Tahon G."/>
        </authorList>
    </citation>
    <scope>NUCLEOTIDE SEQUENCE [LARGE SCALE GENOMIC DNA]</scope>
    <source>
        <strain evidence="2 3">LMG 31447</strain>
    </source>
</reference>
<dbReference type="Proteomes" id="UP000700732">
    <property type="component" value="Unassembled WGS sequence"/>
</dbReference>
<gene>
    <name evidence="2" type="ORF">FH603_3745</name>
</gene>
<accession>A0ABR6WAM9</accession>
<keyword evidence="3" id="KW-1185">Reference proteome</keyword>
<name>A0ABR6WAM9_9BACT</name>
<dbReference type="Pfam" id="PF00905">
    <property type="entry name" value="Transpeptidase"/>
    <property type="match status" value="1"/>
</dbReference>
<evidence type="ECO:0000313" key="3">
    <source>
        <dbReference type="Proteomes" id="UP000700732"/>
    </source>
</evidence>
<dbReference type="Gene3D" id="3.40.710.10">
    <property type="entry name" value="DD-peptidase/beta-lactamase superfamily"/>
    <property type="match status" value="1"/>
</dbReference>
<dbReference type="EMBL" id="VFIA01000024">
    <property type="protein sequence ID" value="MBC3793228.1"/>
    <property type="molecule type" value="Genomic_DNA"/>
</dbReference>
<evidence type="ECO:0000313" key="2">
    <source>
        <dbReference type="EMBL" id="MBC3793228.1"/>
    </source>
</evidence>
<evidence type="ECO:0000259" key="1">
    <source>
        <dbReference type="Pfam" id="PF00905"/>
    </source>
</evidence>
<dbReference type="InterPro" id="IPR012338">
    <property type="entry name" value="Beta-lactam/transpept-like"/>
</dbReference>
<comment type="caution">
    <text evidence="2">The sequence shown here is derived from an EMBL/GenBank/DDBJ whole genome shotgun (WGS) entry which is preliminary data.</text>
</comment>
<proteinExistence type="predicted"/>
<dbReference type="RefSeq" id="WP_186739010.1">
    <property type="nucleotide sequence ID" value="NZ_VFIA01000024.1"/>
</dbReference>
<organism evidence="2 3">
    <name type="scientific">Spirosoma utsteinense</name>
    <dbReference type="NCBI Taxonomy" id="2585773"/>
    <lineage>
        <taxon>Bacteria</taxon>
        <taxon>Pseudomonadati</taxon>
        <taxon>Bacteroidota</taxon>
        <taxon>Cytophagia</taxon>
        <taxon>Cytophagales</taxon>
        <taxon>Cytophagaceae</taxon>
        <taxon>Spirosoma</taxon>
    </lineage>
</organism>